<dbReference type="PANTHER" id="PTHR41286:SF1">
    <property type="entry name" value="HNH NUCLEASE YAJD-RELATED"/>
    <property type="match status" value="1"/>
</dbReference>
<dbReference type="Proteomes" id="UP000321750">
    <property type="component" value="Unassembled WGS sequence"/>
</dbReference>
<dbReference type="AlphaFoldDB" id="A0A512JHC8"/>
<comment type="caution">
    <text evidence="3">The sequence shown here is derived from an EMBL/GenBank/DDBJ whole genome shotgun (WGS) entry which is preliminary data.</text>
</comment>
<dbReference type="InterPro" id="IPR003615">
    <property type="entry name" value="HNH_nuc"/>
</dbReference>
<evidence type="ECO:0000259" key="2">
    <source>
        <dbReference type="SMART" id="SM00507"/>
    </source>
</evidence>
<proteinExistence type="predicted"/>
<organism evidence="3 4">
    <name type="scientific">Methylobacterium gnaphalii</name>
    <dbReference type="NCBI Taxonomy" id="1010610"/>
    <lineage>
        <taxon>Bacteria</taxon>
        <taxon>Pseudomonadati</taxon>
        <taxon>Pseudomonadota</taxon>
        <taxon>Alphaproteobacteria</taxon>
        <taxon>Hyphomicrobiales</taxon>
        <taxon>Methylobacteriaceae</taxon>
        <taxon>Methylobacterium</taxon>
    </lineage>
</organism>
<sequence length="101" mass="11595">MARPNARARGYSSAWDKARAGFLRSHPNCARCPAPASVVHHRRPHRGNQVLFWDRTNWEALCKPCHDGPAQREEQRGYFERLGLDGLPNDPRHPFNRPDAD</sequence>
<dbReference type="EMBL" id="BJZV01000004">
    <property type="protein sequence ID" value="GEP09272.1"/>
    <property type="molecule type" value="Genomic_DNA"/>
</dbReference>
<evidence type="ECO:0000256" key="1">
    <source>
        <dbReference type="SAM" id="MobiDB-lite"/>
    </source>
</evidence>
<accession>A0A512JHC8</accession>
<gene>
    <name evidence="3" type="ORF">MGN01_11170</name>
</gene>
<reference evidence="3 4" key="1">
    <citation type="submission" date="2019-07" db="EMBL/GenBank/DDBJ databases">
        <title>Whole genome shotgun sequence of Methylobacterium gnaphalii NBRC 107716.</title>
        <authorList>
            <person name="Hosoyama A."/>
            <person name="Uohara A."/>
            <person name="Ohji S."/>
            <person name="Ichikawa N."/>
        </authorList>
    </citation>
    <scope>NUCLEOTIDE SEQUENCE [LARGE SCALE GENOMIC DNA]</scope>
    <source>
        <strain evidence="3 4">NBRC 107716</strain>
    </source>
</reference>
<feature type="domain" description="HNH nuclease" evidence="2">
    <location>
        <begin position="17"/>
        <end position="67"/>
    </location>
</feature>
<protein>
    <recommendedName>
        <fullName evidence="2">HNH nuclease domain-containing protein</fullName>
    </recommendedName>
</protein>
<dbReference type="SMART" id="SM00507">
    <property type="entry name" value="HNHc"/>
    <property type="match status" value="1"/>
</dbReference>
<dbReference type="PANTHER" id="PTHR41286">
    <property type="entry name" value="HNH NUCLEASE YAJD-RELATED"/>
    <property type="match status" value="1"/>
</dbReference>
<dbReference type="GO" id="GO:0005829">
    <property type="term" value="C:cytosol"/>
    <property type="evidence" value="ECO:0007669"/>
    <property type="project" value="TreeGrafter"/>
</dbReference>
<dbReference type="CDD" id="cd00085">
    <property type="entry name" value="HNHc"/>
    <property type="match status" value="1"/>
</dbReference>
<keyword evidence="4" id="KW-1185">Reference proteome</keyword>
<name>A0A512JHC8_9HYPH</name>
<feature type="compositionally biased region" description="Basic and acidic residues" evidence="1">
    <location>
        <begin position="90"/>
        <end position="101"/>
    </location>
</feature>
<feature type="region of interest" description="Disordered" evidence="1">
    <location>
        <begin position="82"/>
        <end position="101"/>
    </location>
</feature>
<evidence type="ECO:0000313" key="3">
    <source>
        <dbReference type="EMBL" id="GEP09272.1"/>
    </source>
</evidence>
<evidence type="ECO:0000313" key="4">
    <source>
        <dbReference type="Proteomes" id="UP000321750"/>
    </source>
</evidence>
<dbReference type="OrthoDB" id="5292295at2"/>